<evidence type="ECO:0000256" key="2">
    <source>
        <dbReference type="ARBA" id="ARBA00022581"/>
    </source>
</evidence>
<evidence type="ECO:0000256" key="5">
    <source>
        <dbReference type="ARBA" id="ARBA00022949"/>
    </source>
</evidence>
<dbReference type="FunFam" id="3.30.430.20:FF:000029">
    <property type="entry name" value="Cysteine-rich receptor-like protein kinase 42"/>
    <property type="match status" value="1"/>
</dbReference>
<organism evidence="10 11">
    <name type="scientific">Phtheirospermum japonicum</name>
    <dbReference type="NCBI Taxonomy" id="374723"/>
    <lineage>
        <taxon>Eukaryota</taxon>
        <taxon>Viridiplantae</taxon>
        <taxon>Streptophyta</taxon>
        <taxon>Embryophyta</taxon>
        <taxon>Tracheophyta</taxon>
        <taxon>Spermatophyta</taxon>
        <taxon>Magnoliopsida</taxon>
        <taxon>eudicotyledons</taxon>
        <taxon>Gunneridae</taxon>
        <taxon>Pentapetalae</taxon>
        <taxon>asterids</taxon>
        <taxon>lamiids</taxon>
        <taxon>Lamiales</taxon>
        <taxon>Orobanchaceae</taxon>
        <taxon>Orobanchaceae incertae sedis</taxon>
        <taxon>Phtheirospermum</taxon>
    </lineage>
</organism>
<proteinExistence type="inferred from homology"/>
<evidence type="ECO:0000259" key="9">
    <source>
        <dbReference type="PROSITE" id="PS51473"/>
    </source>
</evidence>
<gene>
    <name evidence="10" type="ORF">PHJA_002038500</name>
</gene>
<evidence type="ECO:0000256" key="4">
    <source>
        <dbReference type="ARBA" id="ARBA00022737"/>
    </source>
</evidence>
<feature type="domain" description="Gnk2-homologous" evidence="9">
    <location>
        <begin position="1"/>
        <end position="76"/>
    </location>
</feature>
<dbReference type="GO" id="GO:0009506">
    <property type="term" value="C:plasmodesma"/>
    <property type="evidence" value="ECO:0007669"/>
    <property type="project" value="UniProtKB-SubCell"/>
</dbReference>
<dbReference type="InterPro" id="IPR038408">
    <property type="entry name" value="GNK2_sf"/>
</dbReference>
<dbReference type="Gene3D" id="3.30.430.20">
    <property type="entry name" value="Gnk2 domain, C-X8-C-X2-C motif"/>
    <property type="match status" value="2"/>
</dbReference>
<evidence type="ECO:0000313" key="11">
    <source>
        <dbReference type="Proteomes" id="UP000653305"/>
    </source>
</evidence>
<dbReference type="AlphaFoldDB" id="A0A830CI30"/>
<evidence type="ECO:0000256" key="6">
    <source>
        <dbReference type="ARBA" id="ARBA00023157"/>
    </source>
</evidence>
<dbReference type="GO" id="GO:0005886">
    <property type="term" value="C:plasma membrane"/>
    <property type="evidence" value="ECO:0007669"/>
    <property type="project" value="UniProtKB-SubCell"/>
</dbReference>
<keyword evidence="6" id="KW-1015">Disulfide bond</keyword>
<keyword evidence="10" id="KW-0418">Kinase</keyword>
<dbReference type="PANTHER" id="PTHR32080">
    <property type="entry name" value="ANTIFUNGAL PROTEIN GINKBILOBIN-2-LIKE"/>
    <property type="match status" value="1"/>
</dbReference>
<protein>
    <submittedName>
        <fullName evidence="10">Cysteine-rich receptor-like protein kinase 42</fullName>
    </submittedName>
</protein>
<keyword evidence="3" id="KW-0732">Signal</keyword>
<keyword evidence="5" id="KW-0965">Cell junction</keyword>
<evidence type="ECO:0000256" key="3">
    <source>
        <dbReference type="ARBA" id="ARBA00022729"/>
    </source>
</evidence>
<dbReference type="Pfam" id="PF01657">
    <property type="entry name" value="Stress-antifung"/>
    <property type="match status" value="2"/>
</dbReference>
<dbReference type="PROSITE" id="PS51473">
    <property type="entry name" value="GNK2"/>
    <property type="match status" value="2"/>
</dbReference>
<feature type="domain" description="Gnk2-homologous" evidence="9">
    <location>
        <begin position="85"/>
        <end position="187"/>
    </location>
</feature>
<keyword evidence="10" id="KW-0808">Transferase</keyword>
<keyword evidence="11" id="KW-1185">Reference proteome</keyword>
<name>A0A830CI30_9LAMI</name>
<comment type="similarity">
    <text evidence="8">Belongs to the cysteine-rich repeat secretory protein family. Plasmodesmata-located proteins (PDLD) subfamily.</text>
</comment>
<keyword evidence="4" id="KW-0677">Repeat</keyword>
<dbReference type="GO" id="GO:0016301">
    <property type="term" value="F:kinase activity"/>
    <property type="evidence" value="ECO:0007669"/>
    <property type="project" value="UniProtKB-KW"/>
</dbReference>
<comment type="caution">
    <text evidence="10">The sequence shown here is derived from an EMBL/GenBank/DDBJ whole genome shotgun (WGS) entry which is preliminary data.</text>
</comment>
<comment type="subcellular location">
    <subcellularLocation>
        <location evidence="7">Cell junction</location>
        <location evidence="7">Plasmodesma</location>
    </subcellularLocation>
    <subcellularLocation>
        <location evidence="1">Cell membrane</location>
        <topology evidence="1">Single-pass type I membrane protein</topology>
    </subcellularLocation>
</comment>
<dbReference type="EMBL" id="BMAC01000550">
    <property type="protein sequence ID" value="GFP98946.1"/>
    <property type="molecule type" value="Genomic_DNA"/>
</dbReference>
<evidence type="ECO:0000256" key="1">
    <source>
        <dbReference type="ARBA" id="ARBA00004251"/>
    </source>
</evidence>
<dbReference type="Proteomes" id="UP000653305">
    <property type="component" value="Unassembled WGS sequence"/>
</dbReference>
<keyword evidence="2" id="KW-0945">Host-virus interaction</keyword>
<dbReference type="FunFam" id="3.30.430.20:FF:000015">
    <property type="entry name" value="Cysteine-rich receptor-like protein kinase 3"/>
    <property type="match status" value="1"/>
</dbReference>
<evidence type="ECO:0000256" key="7">
    <source>
        <dbReference type="ARBA" id="ARBA00024184"/>
    </source>
</evidence>
<evidence type="ECO:0000313" key="10">
    <source>
        <dbReference type="EMBL" id="GFP98946.1"/>
    </source>
</evidence>
<reference evidence="10" key="1">
    <citation type="submission" date="2020-07" db="EMBL/GenBank/DDBJ databases">
        <title>Ethylene signaling mediates host invasion by parasitic plants.</title>
        <authorList>
            <person name="Yoshida S."/>
        </authorList>
    </citation>
    <scope>NUCLEOTIDE SEQUENCE</scope>
    <source>
        <strain evidence="10">Okayama</strain>
    </source>
</reference>
<evidence type="ECO:0000256" key="8">
    <source>
        <dbReference type="ARBA" id="ARBA00038393"/>
    </source>
</evidence>
<accession>A0A830CI30</accession>
<sequence>MEVLSQRVTANDWGHNAVNSTSISIYSLAQCHRDLSHNDCLQCYAASRTRLPRCLPAVSGRIFLDGCFLRYDSYGFFNETVDAALDTVNCNSSVGAPASGVDLEFQGNVGELIDNLTASAVVNEGYAVRGSKSKGVFGLAECWNTVSTDGCRTCLAKANREIRGCLPSREGRALNAGCYMRYSTEKFFSNQTEDTIGNSGEFAPNAA</sequence>
<dbReference type="OrthoDB" id="1908121at2759"/>
<dbReference type="InterPro" id="IPR002902">
    <property type="entry name" value="GNK2"/>
</dbReference>
<dbReference type="CDD" id="cd23509">
    <property type="entry name" value="Gnk2-like"/>
    <property type="match status" value="2"/>
</dbReference>
<keyword evidence="10" id="KW-0675">Receptor</keyword>
<dbReference type="InterPro" id="IPR051378">
    <property type="entry name" value="Cell2Cell_Antifungal"/>
</dbReference>
<dbReference type="PANTHER" id="PTHR32080:SF27">
    <property type="entry name" value="OS01G0548750 PROTEIN"/>
    <property type="match status" value="1"/>
</dbReference>